<feature type="compositionally biased region" description="Low complexity" evidence="1">
    <location>
        <begin position="271"/>
        <end position="302"/>
    </location>
</feature>
<feature type="compositionally biased region" description="Basic and acidic residues" evidence="1">
    <location>
        <begin position="77"/>
        <end position="88"/>
    </location>
</feature>
<evidence type="ECO:0000313" key="3">
    <source>
        <dbReference type="Proteomes" id="UP000308549"/>
    </source>
</evidence>
<dbReference type="EMBL" id="NAJL01000005">
    <property type="protein sequence ID" value="TKA32368.1"/>
    <property type="molecule type" value="Genomic_DNA"/>
</dbReference>
<dbReference type="AlphaFoldDB" id="A0A4U0UAP5"/>
<feature type="compositionally biased region" description="Low complexity" evidence="1">
    <location>
        <begin position="477"/>
        <end position="503"/>
    </location>
</feature>
<sequence length="661" mass="69027">MSTERSSSAVRNLRSIFETKGGEDSPSDARGRPRSGLSSERSNSRPTSSVRASFVAVEPPKMSALVLEEGVGNGTPEGKRRSTADIRRGSFTANSDEGALDLKKTISEEARRREAEHKVDEVIPEAAVESSQNSAAGTPRPQAERFGGDGAVAVTPTPMAQESAKVDKEPANPDKPTTGAEEEPVEMKPAEPANEEAVSGGEALPPVAEDLRRDDRQADATPAQSAKVQGEDAPATKHLESAARSAKKTPAKAPTTSKPSPVSTKAPTEQSPSTSSVKSPASQPKSPLATKSSAKKAATSPTQPTKKPSRSSLTAPTAASMSRTAGQDRTTSTSSKTSTTSKAGHKTTKPIDLPSRLTAPTAASRAKHEPESAPSSRSSAVNGKASNTATKPKPPTSSARPTPRSSLVPNQRAESRTSAPSRKPAAPSEGSFLERMMRPTAASANKTHDKPEVKSPPRANKTTAPPKPKTNGHMKKPAPTTKPSSRPSTAKSASSATEKAAAKQAGDETQTKPQLNGSADGEGEDMVQVAQQAAREANIKPPAEPPLTHGLSEPNVLEKGKQWGSETPVPLSNGDERQQGEQQQQDGALEATPAGIGEQLRLEAMSTALVESSRFEAMSAALAEQLRAAKRTGNSKYASRSILILHARLQNEAEPIQASGA</sequence>
<gene>
    <name evidence="2" type="ORF">B0A50_01474</name>
</gene>
<feature type="region of interest" description="Disordered" evidence="1">
    <location>
        <begin position="1"/>
        <end position="596"/>
    </location>
</feature>
<reference evidence="2 3" key="1">
    <citation type="submission" date="2017-03" db="EMBL/GenBank/DDBJ databases">
        <title>Genomes of endolithic fungi from Antarctica.</title>
        <authorList>
            <person name="Coleine C."/>
            <person name="Masonjones S."/>
            <person name="Stajich J.E."/>
        </authorList>
    </citation>
    <scope>NUCLEOTIDE SEQUENCE [LARGE SCALE GENOMIC DNA]</scope>
    <source>
        <strain evidence="2 3">CCFEE 6315</strain>
    </source>
</reference>
<feature type="compositionally biased region" description="Low complexity" evidence="1">
    <location>
        <begin position="330"/>
        <end position="342"/>
    </location>
</feature>
<feature type="compositionally biased region" description="Polar residues" evidence="1">
    <location>
        <begin position="303"/>
        <end position="329"/>
    </location>
</feature>
<dbReference type="OrthoDB" id="3600083at2759"/>
<feature type="compositionally biased region" description="Basic and acidic residues" evidence="1">
    <location>
        <begin position="209"/>
        <end position="218"/>
    </location>
</feature>
<keyword evidence="3" id="KW-1185">Reference proteome</keyword>
<feature type="compositionally biased region" description="Basic and acidic residues" evidence="1">
    <location>
        <begin position="446"/>
        <end position="455"/>
    </location>
</feature>
<feature type="compositionally biased region" description="Basic and acidic residues" evidence="1">
    <location>
        <begin position="20"/>
        <end position="31"/>
    </location>
</feature>
<feature type="compositionally biased region" description="Polar residues" evidence="1">
    <location>
        <begin position="1"/>
        <end position="10"/>
    </location>
</feature>
<name>A0A4U0UAP5_9PEZI</name>
<protein>
    <submittedName>
        <fullName evidence="2">Uncharacterized protein</fullName>
    </submittedName>
</protein>
<evidence type="ECO:0000256" key="1">
    <source>
        <dbReference type="SAM" id="MobiDB-lite"/>
    </source>
</evidence>
<proteinExistence type="predicted"/>
<evidence type="ECO:0000313" key="2">
    <source>
        <dbReference type="EMBL" id="TKA32368.1"/>
    </source>
</evidence>
<dbReference type="Proteomes" id="UP000308549">
    <property type="component" value="Unassembled WGS sequence"/>
</dbReference>
<comment type="caution">
    <text evidence="2">The sequence shown here is derived from an EMBL/GenBank/DDBJ whole genome shotgun (WGS) entry which is preliminary data.</text>
</comment>
<accession>A0A4U0UAP5</accession>
<feature type="compositionally biased region" description="Low complexity" evidence="1">
    <location>
        <begin position="396"/>
        <end position="406"/>
    </location>
</feature>
<feature type="compositionally biased region" description="Low complexity" evidence="1">
    <location>
        <begin position="38"/>
        <end position="49"/>
    </location>
</feature>
<feature type="compositionally biased region" description="Low complexity" evidence="1">
    <location>
        <begin position="251"/>
        <end position="261"/>
    </location>
</feature>
<organism evidence="2 3">
    <name type="scientific">Salinomyces thailandicus</name>
    <dbReference type="NCBI Taxonomy" id="706561"/>
    <lineage>
        <taxon>Eukaryota</taxon>
        <taxon>Fungi</taxon>
        <taxon>Dikarya</taxon>
        <taxon>Ascomycota</taxon>
        <taxon>Pezizomycotina</taxon>
        <taxon>Dothideomycetes</taxon>
        <taxon>Dothideomycetidae</taxon>
        <taxon>Mycosphaerellales</taxon>
        <taxon>Teratosphaeriaceae</taxon>
        <taxon>Salinomyces</taxon>
    </lineage>
</organism>
<feature type="compositionally biased region" description="Basic and acidic residues" evidence="1">
    <location>
        <begin position="100"/>
        <end position="121"/>
    </location>
</feature>